<evidence type="ECO:0000256" key="4">
    <source>
        <dbReference type="ARBA" id="ARBA00023163"/>
    </source>
</evidence>
<dbReference type="PROSITE" id="PS50931">
    <property type="entry name" value="HTH_LYSR"/>
    <property type="match status" value="1"/>
</dbReference>
<proteinExistence type="inferred from homology"/>
<dbReference type="Pfam" id="PF00126">
    <property type="entry name" value="HTH_1"/>
    <property type="match status" value="1"/>
</dbReference>
<dbReference type="PANTHER" id="PTHR30346:SF0">
    <property type="entry name" value="HCA OPERON TRANSCRIPTIONAL ACTIVATOR HCAR"/>
    <property type="match status" value="1"/>
</dbReference>
<evidence type="ECO:0000259" key="6">
    <source>
        <dbReference type="PROSITE" id="PS50931"/>
    </source>
</evidence>
<protein>
    <submittedName>
        <fullName evidence="7">Regulatory helix-turn-helix protein, lysR family</fullName>
    </submittedName>
</protein>
<feature type="compositionally biased region" description="Low complexity" evidence="5">
    <location>
        <begin position="77"/>
        <end position="90"/>
    </location>
</feature>
<dbReference type="GO" id="GO:0032993">
    <property type="term" value="C:protein-DNA complex"/>
    <property type="evidence" value="ECO:0007669"/>
    <property type="project" value="TreeGrafter"/>
</dbReference>
<dbReference type="AlphaFoldDB" id="A0A2C8Z586"/>
<gene>
    <name evidence="7" type="ORF">SAMN06296378_0850</name>
</gene>
<dbReference type="Gene3D" id="1.10.10.10">
    <property type="entry name" value="Winged helix-like DNA-binding domain superfamily/Winged helix DNA-binding domain"/>
    <property type="match status" value="1"/>
</dbReference>
<name>A0A2C8Z586_9MICO</name>
<evidence type="ECO:0000313" key="7">
    <source>
        <dbReference type="EMBL" id="SOE58926.1"/>
    </source>
</evidence>
<keyword evidence="3" id="KW-0238">DNA-binding</keyword>
<dbReference type="InterPro" id="IPR036390">
    <property type="entry name" value="WH_DNA-bd_sf"/>
</dbReference>
<accession>A0A2C8Z586</accession>
<feature type="domain" description="HTH lysR-type" evidence="6">
    <location>
        <begin position="1"/>
        <end position="58"/>
    </location>
</feature>
<evidence type="ECO:0000256" key="5">
    <source>
        <dbReference type="SAM" id="MobiDB-lite"/>
    </source>
</evidence>
<dbReference type="RefSeq" id="WP_097060010.1">
    <property type="nucleotide sequence ID" value="NZ_BMLC01000001.1"/>
</dbReference>
<comment type="similarity">
    <text evidence="1">Belongs to the LysR transcriptional regulatory family.</text>
</comment>
<dbReference type="InterPro" id="IPR036388">
    <property type="entry name" value="WH-like_DNA-bd_sf"/>
</dbReference>
<dbReference type="GO" id="GO:0003700">
    <property type="term" value="F:DNA-binding transcription factor activity"/>
    <property type="evidence" value="ECO:0007669"/>
    <property type="project" value="InterPro"/>
</dbReference>
<dbReference type="SUPFAM" id="SSF46785">
    <property type="entry name" value="Winged helix' DNA-binding domain"/>
    <property type="match status" value="1"/>
</dbReference>
<dbReference type="Proteomes" id="UP000219440">
    <property type="component" value="Unassembled WGS sequence"/>
</dbReference>
<dbReference type="EMBL" id="OCST01000002">
    <property type="protein sequence ID" value="SOE58926.1"/>
    <property type="molecule type" value="Genomic_DNA"/>
</dbReference>
<keyword evidence="4" id="KW-0804">Transcription</keyword>
<dbReference type="InterPro" id="IPR000847">
    <property type="entry name" value="LysR_HTH_N"/>
</dbReference>
<keyword evidence="2" id="KW-0805">Transcription regulation</keyword>
<dbReference type="PANTHER" id="PTHR30346">
    <property type="entry name" value="TRANSCRIPTIONAL DUAL REGULATOR HCAR-RELATED"/>
    <property type="match status" value="1"/>
</dbReference>
<evidence type="ECO:0000256" key="1">
    <source>
        <dbReference type="ARBA" id="ARBA00009437"/>
    </source>
</evidence>
<reference evidence="7 8" key="1">
    <citation type="submission" date="2017-09" db="EMBL/GenBank/DDBJ databases">
        <authorList>
            <person name="Ehlers B."/>
            <person name="Leendertz F.H."/>
        </authorList>
    </citation>
    <scope>NUCLEOTIDE SEQUENCE [LARGE SCALE GENOMIC DNA]</scope>
    <source>
        <strain evidence="7 8">CGMCC 1.05381</strain>
    </source>
</reference>
<evidence type="ECO:0000313" key="8">
    <source>
        <dbReference type="Proteomes" id="UP000219440"/>
    </source>
</evidence>
<feature type="region of interest" description="Disordered" evidence="5">
    <location>
        <begin position="75"/>
        <end position="115"/>
    </location>
</feature>
<evidence type="ECO:0000256" key="2">
    <source>
        <dbReference type="ARBA" id="ARBA00023015"/>
    </source>
</evidence>
<dbReference type="OrthoDB" id="3636008at2"/>
<sequence>MDHSLLKQFVAAARHLHFAHAAKSLGVPRSSLIAAIRSIEAQLGYELFDSSAMSTQLSPEGEAFLVDAERQLDKSAKSAAASAAKPGGKARASKGKGRAPAVKGQPKPGRNRQSR</sequence>
<keyword evidence="8" id="KW-1185">Reference proteome</keyword>
<evidence type="ECO:0000256" key="3">
    <source>
        <dbReference type="ARBA" id="ARBA00023125"/>
    </source>
</evidence>
<dbReference type="GO" id="GO:0003677">
    <property type="term" value="F:DNA binding"/>
    <property type="evidence" value="ECO:0007669"/>
    <property type="project" value="UniProtKB-KW"/>
</dbReference>
<organism evidence="7 8">
    <name type="scientific">Salinibacterium xinjiangense</name>
    <dbReference type="NCBI Taxonomy" id="386302"/>
    <lineage>
        <taxon>Bacteria</taxon>
        <taxon>Bacillati</taxon>
        <taxon>Actinomycetota</taxon>
        <taxon>Actinomycetes</taxon>
        <taxon>Micrococcales</taxon>
        <taxon>Microbacteriaceae</taxon>
        <taxon>Salinibacterium</taxon>
    </lineage>
</organism>